<dbReference type="CDD" id="cd22884">
    <property type="entry name" value="TOM22"/>
    <property type="match status" value="1"/>
</dbReference>
<dbReference type="RefSeq" id="XP_025596525.1">
    <property type="nucleotide sequence ID" value="XM_025740335.1"/>
</dbReference>
<dbReference type="GO" id="GO:0006886">
    <property type="term" value="P:intracellular protein transport"/>
    <property type="evidence" value="ECO:0007669"/>
    <property type="project" value="InterPro"/>
</dbReference>
<evidence type="ECO:0000256" key="1">
    <source>
        <dbReference type="ARBA" id="ARBA00004572"/>
    </source>
</evidence>
<comment type="subcellular location">
    <subcellularLocation>
        <location evidence="1">Mitochondrion outer membrane</location>
        <topology evidence="1">Single-pass membrane protein</topology>
    </subcellularLocation>
</comment>
<evidence type="ECO:0000256" key="2">
    <source>
        <dbReference type="ARBA" id="ARBA00009874"/>
    </source>
</evidence>
<feature type="region of interest" description="Disordered" evidence="12">
    <location>
        <begin position="97"/>
        <end position="129"/>
    </location>
</feature>
<keyword evidence="5" id="KW-1000">Mitochondrion outer membrane</keyword>
<evidence type="ECO:0000256" key="10">
    <source>
        <dbReference type="ARBA" id="ARBA00023136"/>
    </source>
</evidence>
<evidence type="ECO:0000256" key="3">
    <source>
        <dbReference type="ARBA" id="ARBA00022448"/>
    </source>
</evidence>
<gene>
    <name evidence="14" type="ORF">FA09DRAFT_300444</name>
</gene>
<dbReference type="InterPro" id="IPR005683">
    <property type="entry name" value="Tom22"/>
</dbReference>
<evidence type="ECO:0000256" key="6">
    <source>
        <dbReference type="ARBA" id="ARBA00022927"/>
    </source>
</evidence>
<dbReference type="PANTHER" id="PTHR12504:SF0">
    <property type="entry name" value="MITOCHONDRIAL IMPORT RECEPTOR SUBUNIT TOM22 HOMOLOG"/>
    <property type="match status" value="1"/>
</dbReference>
<evidence type="ECO:0000313" key="15">
    <source>
        <dbReference type="Proteomes" id="UP000245946"/>
    </source>
</evidence>
<dbReference type="PANTHER" id="PTHR12504">
    <property type="entry name" value="MITOCHONDRIAL IMPORT RECEPTOR SUBUNIT TOM22"/>
    <property type="match status" value="1"/>
</dbReference>
<feature type="compositionally biased region" description="Low complexity" evidence="12">
    <location>
        <begin position="108"/>
        <end position="119"/>
    </location>
</feature>
<keyword evidence="15" id="KW-1185">Reference proteome</keyword>
<evidence type="ECO:0008006" key="16">
    <source>
        <dbReference type="Google" id="ProtNLM"/>
    </source>
</evidence>
<keyword evidence="6" id="KW-0653">Protein transport</keyword>
<feature type="transmembrane region" description="Helical" evidence="13">
    <location>
        <begin position="61"/>
        <end position="80"/>
    </location>
</feature>
<dbReference type="STRING" id="58919.A0A316Z4E4"/>
<evidence type="ECO:0000256" key="13">
    <source>
        <dbReference type="SAM" id="Phobius"/>
    </source>
</evidence>
<organism evidence="14 15">
    <name type="scientific">Tilletiopsis washingtonensis</name>
    <dbReference type="NCBI Taxonomy" id="58919"/>
    <lineage>
        <taxon>Eukaryota</taxon>
        <taxon>Fungi</taxon>
        <taxon>Dikarya</taxon>
        <taxon>Basidiomycota</taxon>
        <taxon>Ustilaginomycotina</taxon>
        <taxon>Exobasidiomycetes</taxon>
        <taxon>Entylomatales</taxon>
        <taxon>Entylomatales incertae sedis</taxon>
        <taxon>Tilletiopsis</taxon>
    </lineage>
</organism>
<evidence type="ECO:0000256" key="9">
    <source>
        <dbReference type="ARBA" id="ARBA00023128"/>
    </source>
</evidence>
<comment type="similarity">
    <text evidence="2">Belongs to the Tom22 family.</text>
</comment>
<keyword evidence="8" id="KW-0811">Translocation</keyword>
<dbReference type="GeneID" id="37267881"/>
<evidence type="ECO:0000313" key="14">
    <source>
        <dbReference type="EMBL" id="PWN96246.1"/>
    </source>
</evidence>
<evidence type="ECO:0000256" key="11">
    <source>
        <dbReference type="ARBA" id="ARBA00023170"/>
    </source>
</evidence>
<reference evidence="14 15" key="1">
    <citation type="journal article" date="2018" name="Mol. Biol. Evol.">
        <title>Broad Genomic Sampling Reveals a Smut Pathogenic Ancestry of the Fungal Clade Ustilaginomycotina.</title>
        <authorList>
            <person name="Kijpornyongpan T."/>
            <person name="Mondo S.J."/>
            <person name="Barry K."/>
            <person name="Sandor L."/>
            <person name="Lee J."/>
            <person name="Lipzen A."/>
            <person name="Pangilinan J."/>
            <person name="LaButti K."/>
            <person name="Hainaut M."/>
            <person name="Henrissat B."/>
            <person name="Grigoriev I.V."/>
            <person name="Spatafora J.W."/>
            <person name="Aime M.C."/>
        </authorList>
    </citation>
    <scope>NUCLEOTIDE SEQUENCE [LARGE SCALE GENOMIC DNA]</scope>
    <source>
        <strain evidence="14 15">MCA 4186</strain>
    </source>
</reference>
<keyword evidence="10 13" id="KW-0472">Membrane</keyword>
<evidence type="ECO:0000256" key="4">
    <source>
        <dbReference type="ARBA" id="ARBA00022692"/>
    </source>
</evidence>
<keyword evidence="9" id="KW-0496">Mitochondrion</keyword>
<dbReference type="Proteomes" id="UP000245946">
    <property type="component" value="Unassembled WGS sequence"/>
</dbReference>
<proteinExistence type="inferred from homology"/>
<keyword evidence="4 13" id="KW-0812">Transmembrane</keyword>
<dbReference type="EMBL" id="KZ819300">
    <property type="protein sequence ID" value="PWN96246.1"/>
    <property type="molecule type" value="Genomic_DNA"/>
</dbReference>
<protein>
    <recommendedName>
        <fullName evidence="16">Mitochondrial import translocase, subunit Tom22</fullName>
    </recommendedName>
</protein>
<keyword evidence="7 13" id="KW-1133">Transmembrane helix</keyword>
<sequence length="129" mass="13622">KSDISDDEVTERGVALKQETVWERIAALVDIVPSSTRARIAHTFRTASAYAFFGGRLAGNLVWVVTTSALLVGLPYALALEDESRIVAQEKEMYQQQQGAQMLGGGAPQQPGQAPAAPGAAGGIRPPGF</sequence>
<feature type="non-terminal residue" evidence="14">
    <location>
        <position position="1"/>
    </location>
</feature>
<evidence type="ECO:0000256" key="7">
    <source>
        <dbReference type="ARBA" id="ARBA00022989"/>
    </source>
</evidence>
<name>A0A316Z4E4_9BASI</name>
<dbReference type="AlphaFoldDB" id="A0A316Z4E4"/>
<dbReference type="OrthoDB" id="10016939at2759"/>
<accession>A0A316Z4E4</accession>
<evidence type="ECO:0000256" key="5">
    <source>
        <dbReference type="ARBA" id="ARBA00022787"/>
    </source>
</evidence>
<dbReference type="Pfam" id="PF04281">
    <property type="entry name" value="Tom22"/>
    <property type="match status" value="1"/>
</dbReference>
<evidence type="ECO:0000256" key="12">
    <source>
        <dbReference type="SAM" id="MobiDB-lite"/>
    </source>
</evidence>
<dbReference type="GO" id="GO:0005741">
    <property type="term" value="C:mitochondrial outer membrane"/>
    <property type="evidence" value="ECO:0007669"/>
    <property type="project" value="UniProtKB-SubCell"/>
</dbReference>
<evidence type="ECO:0000256" key="8">
    <source>
        <dbReference type="ARBA" id="ARBA00023010"/>
    </source>
</evidence>
<keyword evidence="11" id="KW-0675">Receptor</keyword>
<keyword evidence="3" id="KW-0813">Transport</keyword>